<comment type="similarity">
    <text evidence="2 6">Belongs to the tetraspanin (TM4SF) family.</text>
</comment>
<dbReference type="GO" id="GO:0005886">
    <property type="term" value="C:plasma membrane"/>
    <property type="evidence" value="ECO:0000318"/>
    <property type="project" value="GO_Central"/>
</dbReference>
<name>F6XBI2_CIOIN</name>
<dbReference type="Gene3D" id="1.10.1450.10">
    <property type="entry name" value="Tetraspanin"/>
    <property type="match status" value="1"/>
</dbReference>
<evidence type="ECO:0000256" key="6">
    <source>
        <dbReference type="RuleBase" id="RU361218"/>
    </source>
</evidence>
<evidence type="ECO:0000313" key="7">
    <source>
        <dbReference type="Ensembl" id="ENSCINP00000025843.2"/>
    </source>
</evidence>
<feature type="transmembrane region" description="Helical" evidence="6">
    <location>
        <begin position="62"/>
        <end position="84"/>
    </location>
</feature>
<dbReference type="Proteomes" id="UP000008144">
    <property type="component" value="Chromosome 12"/>
</dbReference>
<dbReference type="Pfam" id="PF00335">
    <property type="entry name" value="Tetraspanin"/>
    <property type="match status" value="1"/>
</dbReference>
<evidence type="ECO:0000313" key="8">
    <source>
        <dbReference type="Proteomes" id="UP000008144"/>
    </source>
</evidence>
<dbReference type="PIRSF" id="PIRSF002419">
    <property type="entry name" value="Tetraspanin"/>
    <property type="match status" value="1"/>
</dbReference>
<dbReference type="InterPro" id="IPR018499">
    <property type="entry name" value="Tetraspanin/Peripherin"/>
</dbReference>
<feature type="transmembrane region" description="Helical" evidence="6">
    <location>
        <begin position="91"/>
        <end position="116"/>
    </location>
</feature>
<organism evidence="7 8">
    <name type="scientific">Ciona intestinalis</name>
    <name type="common">Transparent sea squirt</name>
    <name type="synonym">Ascidia intestinalis</name>
    <dbReference type="NCBI Taxonomy" id="7719"/>
    <lineage>
        <taxon>Eukaryota</taxon>
        <taxon>Metazoa</taxon>
        <taxon>Chordata</taxon>
        <taxon>Tunicata</taxon>
        <taxon>Ascidiacea</taxon>
        <taxon>Phlebobranchia</taxon>
        <taxon>Cionidae</taxon>
        <taxon>Ciona</taxon>
    </lineage>
</organism>
<dbReference type="EMBL" id="EAAA01000967">
    <property type="status" value="NOT_ANNOTATED_CDS"/>
    <property type="molecule type" value="Genomic_DNA"/>
</dbReference>
<dbReference type="AlphaFoldDB" id="F6XBI2"/>
<evidence type="ECO:0000256" key="2">
    <source>
        <dbReference type="ARBA" id="ARBA00006840"/>
    </source>
</evidence>
<feature type="transmembrane region" description="Helical" evidence="6">
    <location>
        <begin position="21"/>
        <end position="42"/>
    </location>
</feature>
<keyword evidence="3 6" id="KW-0812">Transmembrane</keyword>
<feature type="transmembrane region" description="Helical" evidence="6">
    <location>
        <begin position="213"/>
        <end position="240"/>
    </location>
</feature>
<dbReference type="Ensembl" id="ENSCINT00000026089.2">
    <property type="protein sequence ID" value="ENSCINP00000025843.2"/>
    <property type="gene ID" value="ENSCING00000014241.2"/>
</dbReference>
<proteinExistence type="inferred from homology"/>
<dbReference type="InParanoid" id="F6XBI2"/>
<dbReference type="PRINTS" id="PR00259">
    <property type="entry name" value="TMFOUR"/>
</dbReference>
<reference evidence="7" key="4">
    <citation type="submission" date="2025-09" db="UniProtKB">
        <authorList>
            <consortium name="Ensembl"/>
        </authorList>
    </citation>
    <scope>IDENTIFICATION</scope>
</reference>
<reference evidence="7" key="2">
    <citation type="journal article" date="2008" name="Genome Biol.">
        <title>Improved genome assembly and evidence-based global gene model set for the chordate Ciona intestinalis: new insight into intron and operon populations.</title>
        <authorList>
            <person name="Satou Y."/>
            <person name="Mineta K."/>
            <person name="Ogasawara M."/>
            <person name="Sasakura Y."/>
            <person name="Shoguchi E."/>
            <person name="Ueno K."/>
            <person name="Yamada L."/>
            <person name="Matsumoto J."/>
            <person name="Wasserscheid J."/>
            <person name="Dewar K."/>
            <person name="Wiley G.B."/>
            <person name="Macmil S.L."/>
            <person name="Roe B.A."/>
            <person name="Zeller R.W."/>
            <person name="Hastings K.E."/>
            <person name="Lemaire P."/>
            <person name="Lindquist E."/>
            <person name="Endo T."/>
            <person name="Hotta K."/>
            <person name="Inaba K."/>
        </authorList>
    </citation>
    <scope>NUCLEOTIDE SEQUENCE [LARGE SCALE GENOMIC DNA]</scope>
    <source>
        <strain evidence="7">wild type</strain>
    </source>
</reference>
<dbReference type="PANTHER" id="PTHR19282:SF519">
    <property type="entry name" value="TETRASPANIN"/>
    <property type="match status" value="1"/>
</dbReference>
<reference evidence="8" key="1">
    <citation type="journal article" date="2002" name="Science">
        <title>The draft genome of Ciona intestinalis: insights into chordate and vertebrate origins.</title>
        <authorList>
            <person name="Dehal P."/>
            <person name="Satou Y."/>
            <person name="Campbell R.K."/>
            <person name="Chapman J."/>
            <person name="Degnan B."/>
            <person name="De Tomaso A."/>
            <person name="Davidson B."/>
            <person name="Di Gregorio A."/>
            <person name="Gelpke M."/>
            <person name="Goodstein D.M."/>
            <person name="Harafuji N."/>
            <person name="Hastings K.E."/>
            <person name="Ho I."/>
            <person name="Hotta K."/>
            <person name="Huang W."/>
            <person name="Kawashima T."/>
            <person name="Lemaire P."/>
            <person name="Martinez D."/>
            <person name="Meinertzhagen I.A."/>
            <person name="Necula S."/>
            <person name="Nonaka M."/>
            <person name="Putnam N."/>
            <person name="Rash S."/>
            <person name="Saiga H."/>
            <person name="Satake M."/>
            <person name="Terry A."/>
            <person name="Yamada L."/>
            <person name="Wang H.G."/>
            <person name="Awazu S."/>
            <person name="Azumi K."/>
            <person name="Boore J."/>
            <person name="Branno M."/>
            <person name="Chin-Bow S."/>
            <person name="DeSantis R."/>
            <person name="Doyle S."/>
            <person name="Francino P."/>
            <person name="Keys D.N."/>
            <person name="Haga S."/>
            <person name="Hayashi H."/>
            <person name="Hino K."/>
            <person name="Imai K.S."/>
            <person name="Inaba K."/>
            <person name="Kano S."/>
            <person name="Kobayashi K."/>
            <person name="Kobayashi M."/>
            <person name="Lee B.I."/>
            <person name="Makabe K.W."/>
            <person name="Manohar C."/>
            <person name="Matassi G."/>
            <person name="Medina M."/>
            <person name="Mochizuki Y."/>
            <person name="Mount S."/>
            <person name="Morishita T."/>
            <person name="Miura S."/>
            <person name="Nakayama A."/>
            <person name="Nishizaka S."/>
            <person name="Nomoto H."/>
            <person name="Ohta F."/>
            <person name="Oishi K."/>
            <person name="Rigoutsos I."/>
            <person name="Sano M."/>
            <person name="Sasaki A."/>
            <person name="Sasakura Y."/>
            <person name="Shoguchi E."/>
            <person name="Shin-i T."/>
            <person name="Spagnuolo A."/>
            <person name="Stainier D."/>
            <person name="Suzuki M.M."/>
            <person name="Tassy O."/>
            <person name="Takatori N."/>
            <person name="Tokuoka M."/>
            <person name="Yagi K."/>
            <person name="Yoshizaki F."/>
            <person name="Wada S."/>
            <person name="Zhang C."/>
            <person name="Hyatt P.D."/>
            <person name="Larimer F."/>
            <person name="Detter C."/>
            <person name="Doggett N."/>
            <person name="Glavina T."/>
            <person name="Hawkins T."/>
            <person name="Richardson P."/>
            <person name="Lucas S."/>
            <person name="Kohara Y."/>
            <person name="Levine M."/>
            <person name="Satoh N."/>
            <person name="Rokhsar D.S."/>
        </authorList>
    </citation>
    <scope>NUCLEOTIDE SEQUENCE [LARGE SCALE GENOMIC DNA]</scope>
</reference>
<dbReference type="PANTHER" id="PTHR19282">
    <property type="entry name" value="TETRASPANIN"/>
    <property type="match status" value="1"/>
</dbReference>
<dbReference type="PROSITE" id="PS00421">
    <property type="entry name" value="TM4_1"/>
    <property type="match status" value="1"/>
</dbReference>
<reference evidence="7" key="3">
    <citation type="submission" date="2025-08" db="UniProtKB">
        <authorList>
            <consortium name="Ensembl"/>
        </authorList>
    </citation>
    <scope>IDENTIFICATION</scope>
</reference>
<evidence type="ECO:0000256" key="5">
    <source>
        <dbReference type="ARBA" id="ARBA00023136"/>
    </source>
</evidence>
<keyword evidence="4 6" id="KW-1133">Transmembrane helix</keyword>
<dbReference type="SUPFAM" id="SSF48652">
    <property type="entry name" value="Tetraspanin"/>
    <property type="match status" value="1"/>
</dbReference>
<dbReference type="InterPro" id="IPR018503">
    <property type="entry name" value="Tetraspanin_CS"/>
</dbReference>
<protein>
    <recommendedName>
        <fullName evidence="6">Tetraspanin</fullName>
    </recommendedName>
</protein>
<accession>F6XBI2</accession>
<keyword evidence="8" id="KW-1185">Reference proteome</keyword>
<dbReference type="InterPro" id="IPR008952">
    <property type="entry name" value="Tetraspanin_EC2_sf"/>
</dbReference>
<dbReference type="HOGENOM" id="CLU_055524_4_1_1"/>
<evidence type="ECO:0000256" key="1">
    <source>
        <dbReference type="ARBA" id="ARBA00004141"/>
    </source>
</evidence>
<evidence type="ECO:0000256" key="3">
    <source>
        <dbReference type="ARBA" id="ARBA00022692"/>
    </source>
</evidence>
<evidence type="ECO:0000256" key="4">
    <source>
        <dbReference type="ARBA" id="ARBA00022989"/>
    </source>
</evidence>
<dbReference type="OMA" id="IWIVVDG"/>
<comment type="subcellular location">
    <subcellularLocation>
        <location evidence="1 6">Membrane</location>
        <topology evidence="1 6">Multi-pass membrane protein</topology>
    </subcellularLocation>
</comment>
<dbReference type="InterPro" id="IPR000301">
    <property type="entry name" value="Tetraspanin_animals"/>
</dbReference>
<keyword evidence="5 6" id="KW-0472">Membrane</keyword>
<dbReference type="GeneTree" id="ENSGT00940000164476"/>
<sequence length="249" mass="27146">LKTETRKMMTGGLKCLKYSMFVFNLLFMLCGAALLGLGIWIVVDGNSFSTIVASNSVILNAVYIIIAVGAALFVIAFLGCCGAIKENRCLLGTFFVIVLIIFLAQIVGGILAFVYYDRVRPAALGTMSKFNENGTDAVTTGWNTLQAVFQCCGFTNYRDWNETTWTPKVNPFPLSCCARNVLTTTGSIKNETACVAEVPGYFYSVGCETKLKAYYWAVGGTALGVLLVELLALIFTCCLYRAADDDKYD</sequence>